<organism evidence="3">
    <name type="scientific">Streptomyces tabacisoli</name>
    <dbReference type="NCBI Taxonomy" id="3156398"/>
    <lineage>
        <taxon>Bacteria</taxon>
        <taxon>Bacillati</taxon>
        <taxon>Actinomycetota</taxon>
        <taxon>Actinomycetes</taxon>
        <taxon>Kitasatosporales</taxon>
        <taxon>Streptomycetaceae</taxon>
        <taxon>Streptomyces</taxon>
    </lineage>
</organism>
<keyword evidence="2" id="KW-0812">Transmembrane</keyword>
<evidence type="ECO:0000256" key="1">
    <source>
        <dbReference type="SAM" id="MobiDB-lite"/>
    </source>
</evidence>
<evidence type="ECO:0000256" key="2">
    <source>
        <dbReference type="SAM" id="Phobius"/>
    </source>
</evidence>
<dbReference type="RefSeq" id="WP_353943689.1">
    <property type="nucleotide sequence ID" value="NZ_CP159534.1"/>
</dbReference>
<feature type="transmembrane region" description="Helical" evidence="2">
    <location>
        <begin position="50"/>
        <end position="70"/>
    </location>
</feature>
<name>A0AAU8IVN2_9ACTN</name>
<protein>
    <submittedName>
        <fullName evidence="3">Uncharacterized protein</fullName>
    </submittedName>
</protein>
<dbReference type="AlphaFoldDB" id="A0AAU8IVN2"/>
<dbReference type="EMBL" id="CP159534">
    <property type="protein sequence ID" value="XCJ72105.1"/>
    <property type="molecule type" value="Genomic_DNA"/>
</dbReference>
<feature type="compositionally biased region" description="Polar residues" evidence="1">
    <location>
        <begin position="119"/>
        <end position="135"/>
    </location>
</feature>
<evidence type="ECO:0000313" key="3">
    <source>
        <dbReference type="EMBL" id="XCJ72105.1"/>
    </source>
</evidence>
<sequence>MDGTGAHHVRHDTDTCIARLVAKVLQVSAFAAPIAYHVEGAHRAPDSRRVVWASAGIGLVVLTSWHAQTWSGVRSLVLWFSVNYVFSCLVALLLGLCVGQQRAAVAGLVERAEPASSAVNTSRGRASRTRISASGSRVKAGGSRGRGRR</sequence>
<proteinExistence type="predicted"/>
<keyword evidence="2" id="KW-1133">Transmembrane helix</keyword>
<accession>A0AAU8IVN2</accession>
<feature type="region of interest" description="Disordered" evidence="1">
    <location>
        <begin position="119"/>
        <end position="149"/>
    </location>
</feature>
<feature type="transmembrane region" description="Helical" evidence="2">
    <location>
        <begin position="76"/>
        <end position="98"/>
    </location>
</feature>
<gene>
    <name evidence="3" type="ORF">ABII15_19950</name>
</gene>
<reference evidence="3" key="1">
    <citation type="submission" date="2024-06" db="EMBL/GenBank/DDBJ databases">
        <title>Streptomyces sp. strain HUAS MG91 genome sequences.</title>
        <authorList>
            <person name="Mo P."/>
        </authorList>
    </citation>
    <scope>NUCLEOTIDE SEQUENCE</scope>
    <source>
        <strain evidence="3">HUAS MG91</strain>
    </source>
</reference>
<keyword evidence="2" id="KW-0472">Membrane</keyword>
<dbReference type="KEGG" id="stac:ABII15_19950"/>